<evidence type="ECO:0000259" key="1">
    <source>
        <dbReference type="Pfam" id="PF01370"/>
    </source>
</evidence>
<name>A0ABQ2EM31_9GAMM</name>
<feature type="domain" description="NAD-dependent epimerase/dehydratase" evidence="1">
    <location>
        <begin position="6"/>
        <end position="215"/>
    </location>
</feature>
<dbReference type="PANTHER" id="PTHR43245">
    <property type="entry name" value="BIFUNCTIONAL POLYMYXIN RESISTANCE PROTEIN ARNA"/>
    <property type="match status" value="1"/>
</dbReference>
<comment type="caution">
    <text evidence="2">The sequence shown here is derived from an EMBL/GenBank/DDBJ whole genome shotgun (WGS) entry which is preliminary data.</text>
</comment>
<sequence>MKPARILVTGATGFIGSRLCELLSLEYRLPYRALVRDFSRAVRIARLDTELVAGDMLDPGSLARAVKGCDAVINLAHGDDQSTRKQTAHLVNACTRAGVRRLVHVSSMAVHGPSPELPVLTESTASIKRWGEAYSDAKAAGEAVVTAAGKRGALETVVLRPTIVYGPYSFFVTPIIQGAREGRISMIDGGRGVCNAVYVDDVCEAIMAALDGDDAVGAALLINGDTRITWRDFITTFAGMVEGPKTTHDHSPDDIAAYWQGRRPRARDSVTAALRLAASPAFHTQLGTIPPVGRLIRGTKELVAGRISPEQKMIIKSRLQGRRATAHADDTAAVEVPNPGRVVREAYRSWVSNDLAKARLGWKPAHPFELGARRTGEWMRFARIV</sequence>
<dbReference type="RefSeq" id="WP_132987071.1">
    <property type="nucleotide sequence ID" value="NZ_BMME01000002.1"/>
</dbReference>
<keyword evidence="3" id="KW-1185">Reference proteome</keyword>
<reference evidence="3" key="1">
    <citation type="journal article" date="2019" name="Int. J. Syst. Evol. Microbiol.">
        <title>The Global Catalogue of Microorganisms (GCM) 10K type strain sequencing project: providing services to taxonomists for standard genome sequencing and annotation.</title>
        <authorList>
            <consortium name="The Broad Institute Genomics Platform"/>
            <consortium name="The Broad Institute Genome Sequencing Center for Infectious Disease"/>
            <person name="Wu L."/>
            <person name="Ma J."/>
        </authorList>
    </citation>
    <scope>NUCLEOTIDE SEQUENCE [LARGE SCALE GENOMIC DNA]</scope>
    <source>
        <strain evidence="3">CGMCC 1.8985</strain>
    </source>
</reference>
<dbReference type="Gene3D" id="3.40.50.720">
    <property type="entry name" value="NAD(P)-binding Rossmann-like Domain"/>
    <property type="match status" value="1"/>
</dbReference>
<accession>A0ABQ2EM31</accession>
<organism evidence="2 3">
    <name type="scientific">Luteimonas terricola</name>
    <dbReference type="NCBI Taxonomy" id="645597"/>
    <lineage>
        <taxon>Bacteria</taxon>
        <taxon>Pseudomonadati</taxon>
        <taxon>Pseudomonadota</taxon>
        <taxon>Gammaproteobacteria</taxon>
        <taxon>Lysobacterales</taxon>
        <taxon>Lysobacteraceae</taxon>
        <taxon>Luteimonas</taxon>
    </lineage>
</organism>
<dbReference type="InterPro" id="IPR001509">
    <property type="entry name" value="Epimerase_deHydtase"/>
</dbReference>
<proteinExistence type="predicted"/>
<dbReference type="InterPro" id="IPR036291">
    <property type="entry name" value="NAD(P)-bd_dom_sf"/>
</dbReference>
<evidence type="ECO:0000313" key="2">
    <source>
        <dbReference type="EMBL" id="GGK16866.1"/>
    </source>
</evidence>
<evidence type="ECO:0000313" key="3">
    <source>
        <dbReference type="Proteomes" id="UP000599009"/>
    </source>
</evidence>
<dbReference type="InterPro" id="IPR050177">
    <property type="entry name" value="Lipid_A_modif_metabolic_enz"/>
</dbReference>
<gene>
    <name evidence="2" type="ORF">GCM10011394_27630</name>
</gene>
<dbReference type="EMBL" id="BMME01000002">
    <property type="protein sequence ID" value="GGK16866.1"/>
    <property type="molecule type" value="Genomic_DNA"/>
</dbReference>
<dbReference type="SUPFAM" id="SSF51735">
    <property type="entry name" value="NAD(P)-binding Rossmann-fold domains"/>
    <property type="match status" value="1"/>
</dbReference>
<dbReference type="Pfam" id="PF01370">
    <property type="entry name" value="Epimerase"/>
    <property type="match status" value="1"/>
</dbReference>
<dbReference type="Proteomes" id="UP000599009">
    <property type="component" value="Unassembled WGS sequence"/>
</dbReference>
<protein>
    <recommendedName>
        <fullName evidence="1">NAD-dependent epimerase/dehydratase domain-containing protein</fullName>
    </recommendedName>
</protein>